<reference evidence="17" key="1">
    <citation type="submission" date="2003-08" db="EMBL/GenBank/DDBJ databases">
        <authorList>
            <person name="Birren B."/>
            <person name="Nusbaum C."/>
            <person name="Abebe A."/>
            <person name="Abouelleil A."/>
            <person name="Adekoya E."/>
            <person name="Ait-zahra M."/>
            <person name="Allen N."/>
            <person name="Allen T."/>
            <person name="An P."/>
            <person name="Anderson M."/>
            <person name="Anderson S."/>
            <person name="Arachchi H."/>
            <person name="Armbruster J."/>
            <person name="Bachantsang P."/>
            <person name="Baldwin J."/>
            <person name="Barry A."/>
            <person name="Bayul T."/>
            <person name="Blitshsteyn B."/>
            <person name="Bloom T."/>
            <person name="Blye J."/>
            <person name="Boguslavskiy L."/>
            <person name="Borowsky M."/>
            <person name="Boukhgalter B."/>
            <person name="Brunache A."/>
            <person name="Butler J."/>
            <person name="Calixte N."/>
            <person name="Calvo S."/>
            <person name="Camarata J."/>
            <person name="Campo K."/>
            <person name="Chang J."/>
            <person name="Cheshatsang Y."/>
            <person name="Citroen M."/>
            <person name="Collymore A."/>
            <person name="Considine T."/>
            <person name="Cook A."/>
            <person name="Cooke P."/>
            <person name="Corum B."/>
            <person name="Cuomo C."/>
            <person name="David R."/>
            <person name="Dawoe T."/>
            <person name="Degray S."/>
            <person name="Dodge S."/>
            <person name="Dooley K."/>
            <person name="Dorje P."/>
            <person name="Dorjee K."/>
            <person name="Dorris L."/>
            <person name="Duffey N."/>
            <person name="Dupes A."/>
            <person name="Elkins T."/>
            <person name="Engels R."/>
            <person name="Erickson J."/>
            <person name="Farina A."/>
            <person name="Faro S."/>
            <person name="Ferreira P."/>
            <person name="Fischer H."/>
            <person name="Fitzgerald M."/>
            <person name="Foley K."/>
            <person name="Gage D."/>
            <person name="Galagan J."/>
            <person name="Gearin G."/>
            <person name="Gnerre S."/>
            <person name="Gnirke A."/>
            <person name="Goyette A."/>
            <person name="Graham J."/>
            <person name="Grandbois E."/>
            <person name="Gyaltsen K."/>
            <person name="Hafez N."/>
            <person name="Hagopian D."/>
            <person name="Hagos B."/>
            <person name="Hall J."/>
            <person name="Hatcher B."/>
            <person name="Heller A."/>
            <person name="Higgins H."/>
            <person name="Honan T."/>
            <person name="Horn A."/>
            <person name="Houde N."/>
            <person name="Hughes L."/>
            <person name="Hulme W."/>
            <person name="Husby E."/>
            <person name="Iliev I."/>
            <person name="Jaffe D."/>
            <person name="Jones C."/>
            <person name="Kamal M."/>
            <person name="Kamat A."/>
            <person name="Kamvysselis M."/>
            <person name="Karlsson E."/>
            <person name="Kells C."/>
            <person name="Kieu A."/>
            <person name="Kisner P."/>
            <person name="Kodira C."/>
            <person name="Kulbokas E."/>
            <person name="Labutti K."/>
            <person name="Lama D."/>
            <person name="Landers T."/>
            <person name="Leger J."/>
            <person name="Levine S."/>
            <person name="Lewis D."/>
            <person name="Lewis T."/>
            <person name="Lindblad-toh K."/>
            <person name="Liu X."/>
            <person name="Lokyitsang T."/>
            <person name="Lokyitsang Y."/>
            <person name="Lucien O."/>
            <person name="Lui A."/>
            <person name="Ma L.J."/>
            <person name="Mabbitt R."/>
            <person name="Macdonald J."/>
            <person name="Maclean C."/>
            <person name="Major J."/>
            <person name="Manning J."/>
            <person name="Marabella R."/>
            <person name="Maru K."/>
            <person name="Matthews C."/>
            <person name="Mauceli E."/>
            <person name="Mccarthy M."/>
            <person name="Mcdonough S."/>
            <person name="Mcghee T."/>
            <person name="Meldrim J."/>
            <person name="Meneus L."/>
            <person name="Mesirov J."/>
            <person name="Mihalev A."/>
            <person name="Mihova T."/>
            <person name="Mikkelsen T."/>
            <person name="Mlenga V."/>
            <person name="Moru K."/>
            <person name="Mozes J."/>
            <person name="Mulrain L."/>
            <person name="Munson G."/>
            <person name="Naylor J."/>
            <person name="Newes C."/>
            <person name="Nguyen C."/>
            <person name="Nguyen N."/>
            <person name="Nguyen T."/>
            <person name="Nicol R."/>
            <person name="Nielsen C."/>
            <person name="Nizzari M."/>
            <person name="Norbu C."/>
            <person name="Norbu N."/>
            <person name="O'donnell P."/>
            <person name="Okoawo O."/>
            <person name="O'leary S."/>
            <person name="Omotosho B."/>
            <person name="O'neill K."/>
            <person name="Osman S."/>
            <person name="Parker S."/>
            <person name="Perrin D."/>
            <person name="Phunkhang P."/>
            <person name="Piqani B."/>
            <person name="Purcell S."/>
            <person name="Rachupka T."/>
            <person name="Ramasamy U."/>
            <person name="Rameau R."/>
            <person name="Ray V."/>
            <person name="Raymond C."/>
            <person name="Retta R."/>
            <person name="Richardson S."/>
            <person name="Rise C."/>
            <person name="Rodriguez J."/>
            <person name="Rogers J."/>
            <person name="Rogov P."/>
            <person name="Rutman M."/>
            <person name="Schupbach R."/>
            <person name="Seaman C."/>
            <person name="Settipalli S."/>
            <person name="Sharpe T."/>
            <person name="Sheridan J."/>
            <person name="Sherpa N."/>
            <person name="Shi J."/>
            <person name="Smirnov S."/>
            <person name="Smith C."/>
            <person name="Sougnez C."/>
            <person name="Spencer B."/>
            <person name="Stalker J."/>
            <person name="Stange-thomann N."/>
            <person name="Stavropoulos S."/>
            <person name="Stetson K."/>
            <person name="Stone C."/>
            <person name="Stone S."/>
            <person name="Stubbs M."/>
            <person name="Talamas J."/>
            <person name="Tchuinga P."/>
            <person name="Tenzing P."/>
            <person name="Tesfaye S."/>
            <person name="Theodore J."/>
            <person name="Thoulutsang Y."/>
            <person name="Topham K."/>
            <person name="Towey S."/>
            <person name="Tsamla T."/>
            <person name="Tsomo N."/>
            <person name="Vallee D."/>
            <person name="Vassiliev H."/>
            <person name="Venkataraman V."/>
            <person name="Vinson J."/>
            <person name="Vo A."/>
            <person name="Wade C."/>
            <person name="Wang S."/>
            <person name="Wangchuk T."/>
            <person name="Wangdi T."/>
            <person name="Whittaker C."/>
            <person name="Wilkinson J."/>
            <person name="Wu Y."/>
            <person name="Wyman D."/>
            <person name="Yadav S."/>
            <person name="Yang S."/>
            <person name="Yang X."/>
            <person name="Yeager S."/>
            <person name="Yee E."/>
            <person name="Young G."/>
            <person name="Zainoun J."/>
            <person name="Zembeck L."/>
            <person name="Zimmer A."/>
            <person name="Zody M."/>
            <person name="Lander E."/>
        </authorList>
    </citation>
    <scope>NUCLEOTIDE SEQUENCE [LARGE SCALE GENOMIC DNA]</scope>
</reference>
<reference evidence="16" key="2">
    <citation type="submission" date="2025-08" db="UniProtKB">
        <authorList>
            <consortium name="Ensembl"/>
        </authorList>
    </citation>
    <scope>IDENTIFICATION</scope>
</reference>
<dbReference type="STRING" id="51511.ENSCSAVP00000011184"/>
<dbReference type="GO" id="GO:0004674">
    <property type="term" value="F:protein serine/threonine kinase activity"/>
    <property type="evidence" value="ECO:0007669"/>
    <property type="project" value="UniProtKB-KW"/>
</dbReference>
<protein>
    <recommendedName>
        <fullName evidence="9">Leucine-rich repeat protein SHOC-2</fullName>
        <ecNumber evidence="1">2.7.11.1</ecNumber>
    </recommendedName>
    <alternativeName>
        <fullName evidence="12">Protein soc-2 homolog</fullName>
    </alternativeName>
    <alternativeName>
        <fullName evidence="10 11">protein Sur-8 homolog</fullName>
    </alternativeName>
</protein>
<keyword evidence="6" id="KW-0547">Nucleotide-binding</keyword>
<dbReference type="PROSITE" id="PS51424">
    <property type="entry name" value="ROC"/>
    <property type="match status" value="1"/>
</dbReference>
<dbReference type="AlphaFoldDB" id="H2Z0S2"/>
<organism evidence="16 17">
    <name type="scientific">Ciona savignyi</name>
    <name type="common">Pacific transparent sea squirt</name>
    <dbReference type="NCBI Taxonomy" id="51511"/>
    <lineage>
        <taxon>Eukaryota</taxon>
        <taxon>Metazoa</taxon>
        <taxon>Chordata</taxon>
        <taxon>Tunicata</taxon>
        <taxon>Ascidiacea</taxon>
        <taxon>Phlebobranchia</taxon>
        <taxon>Cionidae</taxon>
        <taxon>Ciona</taxon>
    </lineage>
</organism>
<dbReference type="Pfam" id="PF08477">
    <property type="entry name" value="Roc"/>
    <property type="match status" value="1"/>
</dbReference>
<dbReference type="eggNOG" id="KOG0619">
    <property type="taxonomic scope" value="Eukaryota"/>
</dbReference>
<dbReference type="InterPro" id="IPR001611">
    <property type="entry name" value="Leu-rich_rpt"/>
</dbReference>
<evidence type="ECO:0000256" key="7">
    <source>
        <dbReference type="ARBA" id="ARBA00022777"/>
    </source>
</evidence>
<dbReference type="GeneTree" id="ENSGT00970000196933"/>
<comment type="catalytic activity">
    <reaction evidence="13">
        <text>L-threonyl-[protein] + ATP = O-phospho-L-threonyl-[protein] + ADP + H(+)</text>
        <dbReference type="Rhea" id="RHEA:46608"/>
        <dbReference type="Rhea" id="RHEA-COMP:11060"/>
        <dbReference type="Rhea" id="RHEA-COMP:11605"/>
        <dbReference type="ChEBI" id="CHEBI:15378"/>
        <dbReference type="ChEBI" id="CHEBI:30013"/>
        <dbReference type="ChEBI" id="CHEBI:30616"/>
        <dbReference type="ChEBI" id="CHEBI:61977"/>
        <dbReference type="ChEBI" id="CHEBI:456216"/>
        <dbReference type="EC" id="2.7.11.1"/>
    </reaction>
</comment>
<evidence type="ECO:0000256" key="2">
    <source>
        <dbReference type="ARBA" id="ARBA00022527"/>
    </source>
</evidence>
<dbReference type="PROSITE" id="PS51450">
    <property type="entry name" value="LRR"/>
    <property type="match status" value="3"/>
</dbReference>
<keyword evidence="8" id="KW-0067">ATP-binding</keyword>
<keyword evidence="3" id="KW-0433">Leucine-rich repeat</keyword>
<evidence type="ECO:0000313" key="17">
    <source>
        <dbReference type="Proteomes" id="UP000007875"/>
    </source>
</evidence>
<evidence type="ECO:0000256" key="9">
    <source>
        <dbReference type="ARBA" id="ARBA00023907"/>
    </source>
</evidence>
<dbReference type="GO" id="GO:0005737">
    <property type="term" value="C:cytoplasm"/>
    <property type="evidence" value="ECO:0007669"/>
    <property type="project" value="TreeGrafter"/>
</dbReference>
<evidence type="ECO:0000256" key="4">
    <source>
        <dbReference type="ARBA" id="ARBA00022679"/>
    </source>
</evidence>
<name>H2Z0S2_CIOSA</name>
<dbReference type="Gene3D" id="3.80.10.10">
    <property type="entry name" value="Ribonuclease Inhibitor"/>
    <property type="match status" value="2"/>
</dbReference>
<dbReference type="GO" id="GO:0005524">
    <property type="term" value="F:ATP binding"/>
    <property type="evidence" value="ECO:0007669"/>
    <property type="project" value="UniProtKB-KW"/>
</dbReference>
<dbReference type="GO" id="GO:0009966">
    <property type="term" value="P:regulation of signal transduction"/>
    <property type="evidence" value="ECO:0007669"/>
    <property type="project" value="UniProtKB-ARBA"/>
</dbReference>
<dbReference type="InterPro" id="IPR003591">
    <property type="entry name" value="Leu-rich_rpt_typical-subtyp"/>
</dbReference>
<dbReference type="Pfam" id="PF16095">
    <property type="entry name" value="COR-A"/>
    <property type="match status" value="1"/>
</dbReference>
<evidence type="ECO:0000256" key="8">
    <source>
        <dbReference type="ARBA" id="ARBA00022840"/>
    </source>
</evidence>
<dbReference type="SUPFAM" id="SSF52540">
    <property type="entry name" value="P-loop containing nucleoside triphosphate hydrolases"/>
    <property type="match status" value="1"/>
</dbReference>
<feature type="domain" description="Roc" evidence="15">
    <location>
        <begin position="174"/>
        <end position="392"/>
    </location>
</feature>
<dbReference type="OMA" id="HARASHC"/>
<dbReference type="Pfam" id="PF13855">
    <property type="entry name" value="LRR_8"/>
    <property type="match status" value="2"/>
</dbReference>
<comment type="catalytic activity">
    <reaction evidence="14">
        <text>L-seryl-[protein] + ATP = O-phospho-L-seryl-[protein] + ADP + H(+)</text>
        <dbReference type="Rhea" id="RHEA:17989"/>
        <dbReference type="Rhea" id="RHEA-COMP:9863"/>
        <dbReference type="Rhea" id="RHEA-COMP:11604"/>
        <dbReference type="ChEBI" id="CHEBI:15378"/>
        <dbReference type="ChEBI" id="CHEBI:29999"/>
        <dbReference type="ChEBI" id="CHEBI:30616"/>
        <dbReference type="ChEBI" id="CHEBI:83421"/>
        <dbReference type="ChEBI" id="CHEBI:456216"/>
        <dbReference type="EC" id="2.7.11.1"/>
    </reaction>
</comment>
<evidence type="ECO:0000256" key="1">
    <source>
        <dbReference type="ARBA" id="ARBA00012513"/>
    </source>
</evidence>
<evidence type="ECO:0000256" key="12">
    <source>
        <dbReference type="ARBA" id="ARBA00032455"/>
    </source>
</evidence>
<evidence type="ECO:0000313" key="16">
    <source>
        <dbReference type="Ensembl" id="ENSCSAVP00000011184.1"/>
    </source>
</evidence>
<dbReference type="InterPro" id="IPR005225">
    <property type="entry name" value="Small_GTP-bd"/>
</dbReference>
<dbReference type="PANTHER" id="PTHR48051:SF54">
    <property type="entry name" value="LEUCINE-RICH REPEAT-CONTAINING PROTEIN"/>
    <property type="match status" value="1"/>
</dbReference>
<dbReference type="Gene3D" id="3.30.70.1390">
    <property type="entry name" value="ROC domain from the Parkinson's disease-associated leucine-rich repeat kinase 2"/>
    <property type="match status" value="1"/>
</dbReference>
<dbReference type="SMART" id="SM00369">
    <property type="entry name" value="LRR_TYP"/>
    <property type="match status" value="3"/>
</dbReference>
<dbReference type="Ensembl" id="ENSCSAVT00000011315.1">
    <property type="protein sequence ID" value="ENSCSAVP00000011184.1"/>
    <property type="gene ID" value="ENSCSAVG00000006539.1"/>
</dbReference>
<evidence type="ECO:0000256" key="11">
    <source>
        <dbReference type="ARBA" id="ARBA00029998"/>
    </source>
</evidence>
<dbReference type="SMART" id="SM00364">
    <property type="entry name" value="LRR_BAC"/>
    <property type="match status" value="4"/>
</dbReference>
<dbReference type="EC" id="2.7.11.1" evidence="1"/>
<proteinExistence type="predicted"/>
<keyword evidence="5" id="KW-0677">Repeat</keyword>
<keyword evidence="7" id="KW-0418">Kinase</keyword>
<dbReference type="InterPro" id="IPR032171">
    <property type="entry name" value="COR-A"/>
</dbReference>
<accession>H2Z0S2</accession>
<keyword evidence="2" id="KW-0723">Serine/threonine-protein kinase</keyword>
<evidence type="ECO:0000256" key="10">
    <source>
        <dbReference type="ARBA" id="ARBA00029588"/>
    </source>
</evidence>
<dbReference type="SUPFAM" id="SSF52058">
    <property type="entry name" value="L domain-like"/>
    <property type="match status" value="1"/>
</dbReference>
<dbReference type="InterPro" id="IPR032675">
    <property type="entry name" value="LRR_dom_sf"/>
</dbReference>
<keyword evidence="4" id="KW-0808">Transferase</keyword>
<evidence type="ECO:0000256" key="5">
    <source>
        <dbReference type="ARBA" id="ARBA00022737"/>
    </source>
</evidence>
<keyword evidence="17" id="KW-1185">Reference proteome</keyword>
<dbReference type="NCBIfam" id="TIGR00231">
    <property type="entry name" value="small_GTP"/>
    <property type="match status" value="1"/>
</dbReference>
<reference evidence="16" key="3">
    <citation type="submission" date="2025-09" db="UniProtKB">
        <authorList>
            <consortium name="Ensembl"/>
        </authorList>
    </citation>
    <scope>IDENTIFICATION</scope>
</reference>
<dbReference type="Gene3D" id="3.40.50.300">
    <property type="entry name" value="P-loop containing nucleotide triphosphate hydrolases"/>
    <property type="match status" value="1"/>
</dbReference>
<dbReference type="InterPro" id="IPR027417">
    <property type="entry name" value="P-loop_NTPase"/>
</dbReference>
<dbReference type="PANTHER" id="PTHR48051">
    <property type="match status" value="1"/>
</dbReference>
<dbReference type="InParanoid" id="H2Z0S2"/>
<dbReference type="InterPro" id="IPR020859">
    <property type="entry name" value="ROC"/>
</dbReference>
<evidence type="ECO:0000256" key="6">
    <source>
        <dbReference type="ARBA" id="ARBA00022741"/>
    </source>
</evidence>
<evidence type="ECO:0000256" key="13">
    <source>
        <dbReference type="ARBA" id="ARBA00047899"/>
    </source>
</evidence>
<dbReference type="InterPro" id="IPR050216">
    <property type="entry name" value="LRR_domain-containing"/>
</dbReference>
<dbReference type="HOGENOM" id="CLU_533810_0_0_1"/>
<evidence type="ECO:0000256" key="14">
    <source>
        <dbReference type="ARBA" id="ARBA00048679"/>
    </source>
</evidence>
<evidence type="ECO:0000259" key="15">
    <source>
        <dbReference type="PROSITE" id="PS51424"/>
    </source>
</evidence>
<dbReference type="GO" id="GO:0005525">
    <property type="term" value="F:GTP binding"/>
    <property type="evidence" value="ECO:0007669"/>
    <property type="project" value="InterPro"/>
</dbReference>
<sequence>HSAHSTHPAHPTYQLTTLIMGSNKMVKFPEWIFLLLPHLKYLDLQRNSIQKLSFSSRWFWQAKRLEWLDVSDNNLNDVSMAVRSINAQWSSTLRKLNLANNKIKVLPPAIGNLTKLEILNVSHNLLTSLPNEVGHLSSTLTQLSIEGNHLDLDPAVLKGSTRDLCGFLFARLKRSVPNNRVKLMLIGDPRAGKTTLLHSLMKTRSRKRSLISGYSGATPDKEVTTLATVGVDVNEWKLKHKNKLYSVSAWDFAGQEDFYATHPCFLSERAMYIAVYDASRSLKELQTLKPWLAAVHARASHCPVLIVGSHADRISNVQLYPCYTKVCRVAQLYPRYFKVCRVYSYTYVLSKYVECTVIPVLYQMKGHTLVGNMVPSSYVELENLLRAEAVKRDTFPVISFTELADVVHGCHSDVGFENGAELLLAVRYLHQTGALLHFDDPRSRLCDYFFIKPAWLCQMFGSGGWWIVTMKEHKSYKLHPFVNKSGILSRKIFSQHFLEQVIIIPLIFLPQLFRLLENFEIVLWQGGDNYLVPSQLPTHKPPIQPPIPNPGHQIIRYFSMIYVPMGFWSR</sequence>
<dbReference type="Proteomes" id="UP000007875">
    <property type="component" value="Unassembled WGS sequence"/>
</dbReference>
<evidence type="ECO:0000256" key="3">
    <source>
        <dbReference type="ARBA" id="ARBA00022614"/>
    </source>
</evidence>